<dbReference type="InterPro" id="IPR055592">
    <property type="entry name" value="DUF7168"/>
</dbReference>
<dbReference type="Proteomes" id="UP000272400">
    <property type="component" value="Unassembled WGS sequence"/>
</dbReference>
<gene>
    <name evidence="3" type="ORF">EDD29_8150</name>
</gene>
<dbReference type="Pfam" id="PF23771">
    <property type="entry name" value="DUF7168"/>
    <property type="match status" value="1"/>
</dbReference>
<reference evidence="3 4" key="1">
    <citation type="submission" date="2018-11" db="EMBL/GenBank/DDBJ databases">
        <title>Sequencing the genomes of 1000 actinobacteria strains.</title>
        <authorList>
            <person name="Klenk H.-P."/>
        </authorList>
    </citation>
    <scope>NUCLEOTIDE SEQUENCE [LARGE SCALE GENOMIC DNA]</scope>
    <source>
        <strain evidence="3 4">DSM 44254</strain>
    </source>
</reference>
<keyword evidence="4" id="KW-1185">Reference proteome</keyword>
<evidence type="ECO:0000313" key="3">
    <source>
        <dbReference type="EMBL" id="ROO90425.1"/>
    </source>
</evidence>
<comment type="caution">
    <text evidence="3">The sequence shown here is derived from an EMBL/GenBank/DDBJ whole genome shotgun (WGS) entry which is preliminary data.</text>
</comment>
<evidence type="ECO:0000259" key="2">
    <source>
        <dbReference type="Pfam" id="PF23771"/>
    </source>
</evidence>
<accession>A0A3N1DA69</accession>
<feature type="domain" description="DUF2786" evidence="1">
    <location>
        <begin position="1"/>
        <end position="38"/>
    </location>
</feature>
<dbReference type="Pfam" id="PF10979">
    <property type="entry name" value="DUF2786"/>
    <property type="match status" value="1"/>
</dbReference>
<dbReference type="AlphaFoldDB" id="A0A3N1DA69"/>
<evidence type="ECO:0000259" key="1">
    <source>
        <dbReference type="Pfam" id="PF10979"/>
    </source>
</evidence>
<proteinExistence type="predicted"/>
<name>A0A3N1DA69_9ACTN</name>
<feature type="domain" description="DUF7168" evidence="2">
    <location>
        <begin position="67"/>
        <end position="159"/>
    </location>
</feature>
<evidence type="ECO:0000313" key="4">
    <source>
        <dbReference type="Proteomes" id="UP000272400"/>
    </source>
</evidence>
<protein>
    <submittedName>
        <fullName evidence="3">Uncharacterized protein DUF2786</fullName>
    </submittedName>
</protein>
<dbReference type="EMBL" id="RJKE01000001">
    <property type="protein sequence ID" value="ROO90425.1"/>
    <property type="molecule type" value="Genomic_DNA"/>
</dbReference>
<organism evidence="3 4">
    <name type="scientific">Actinocorallia herbida</name>
    <dbReference type="NCBI Taxonomy" id="58109"/>
    <lineage>
        <taxon>Bacteria</taxon>
        <taxon>Bacillati</taxon>
        <taxon>Actinomycetota</taxon>
        <taxon>Actinomycetes</taxon>
        <taxon>Streptosporangiales</taxon>
        <taxon>Thermomonosporaceae</taxon>
        <taxon>Actinocorallia</taxon>
    </lineage>
</organism>
<dbReference type="InterPro" id="IPR024498">
    <property type="entry name" value="DUF2786"/>
</dbReference>
<sequence length="227" mass="24269">MLGKVRALLQKAESTEFPREAEALTARAQELIARHNLHTALLEAEHGGDGRGPLARVVAVGQPYAAPKATLLHVVAEANRCRSVWHRERGEATLLGYAEDLAGVELLFTSLLVQATAAMIRAGSRTDGLGRSRTRSFRHAFLSAYALRIGERLSEAAEQAVGATDAPGLGLVLASRDAAVQRSVTERFPRLRRFRGGGASNTDGWVHGRAAADRAALGHTALASDHE</sequence>